<proteinExistence type="predicted"/>
<evidence type="ECO:0000313" key="1">
    <source>
        <dbReference type="EMBL" id="CAG8596249.1"/>
    </source>
</evidence>
<dbReference type="EMBL" id="CAJVPI010001128">
    <property type="protein sequence ID" value="CAG8596249.1"/>
    <property type="molecule type" value="Genomic_DNA"/>
</dbReference>
<comment type="caution">
    <text evidence="1">The sequence shown here is derived from an EMBL/GenBank/DDBJ whole genome shotgun (WGS) entry which is preliminary data.</text>
</comment>
<evidence type="ECO:0000313" key="2">
    <source>
        <dbReference type="Proteomes" id="UP000789739"/>
    </source>
</evidence>
<keyword evidence="2" id="KW-1185">Reference proteome</keyword>
<organism evidence="1 2">
    <name type="scientific">Paraglomus brasilianum</name>
    <dbReference type="NCBI Taxonomy" id="144538"/>
    <lineage>
        <taxon>Eukaryota</taxon>
        <taxon>Fungi</taxon>
        <taxon>Fungi incertae sedis</taxon>
        <taxon>Mucoromycota</taxon>
        <taxon>Glomeromycotina</taxon>
        <taxon>Glomeromycetes</taxon>
        <taxon>Paraglomerales</taxon>
        <taxon>Paraglomeraceae</taxon>
        <taxon>Paraglomus</taxon>
    </lineage>
</organism>
<sequence length="142" mass="16036">MPPRSFKSREESNIARLSFEDFRKPSMWAFINNTDKSSQTVLAARRAAVAISLQIVTEHLSQAAELEETEKLEERFAHIVVARNSTALQNATLTLEASREEISRLVSACMEKDKRLRNDRAEELRLGNHQAAELGLLALSKE</sequence>
<name>A0A9N9C9Y0_9GLOM</name>
<dbReference type="Proteomes" id="UP000789739">
    <property type="component" value="Unassembled WGS sequence"/>
</dbReference>
<gene>
    <name evidence="1" type="ORF">PBRASI_LOCUS7396</name>
</gene>
<reference evidence="1" key="1">
    <citation type="submission" date="2021-06" db="EMBL/GenBank/DDBJ databases">
        <authorList>
            <person name="Kallberg Y."/>
            <person name="Tangrot J."/>
            <person name="Rosling A."/>
        </authorList>
    </citation>
    <scope>NUCLEOTIDE SEQUENCE</scope>
    <source>
        <strain evidence="1">BR232B</strain>
    </source>
</reference>
<protein>
    <submittedName>
        <fullName evidence="1">8364_t:CDS:1</fullName>
    </submittedName>
</protein>
<dbReference type="OrthoDB" id="2442528at2759"/>
<dbReference type="AlphaFoldDB" id="A0A9N9C9Y0"/>
<accession>A0A9N9C9Y0</accession>